<evidence type="ECO:0000256" key="1">
    <source>
        <dbReference type="SAM" id="MobiDB-lite"/>
    </source>
</evidence>
<protein>
    <recommendedName>
        <fullName evidence="4">DNA-binding protein</fullName>
    </recommendedName>
</protein>
<name>A0ABU9BUM8_9BURK</name>
<organism evidence="2 3">
    <name type="scientific">Ideonella lacteola</name>
    <dbReference type="NCBI Taxonomy" id="2984193"/>
    <lineage>
        <taxon>Bacteria</taxon>
        <taxon>Pseudomonadati</taxon>
        <taxon>Pseudomonadota</taxon>
        <taxon>Betaproteobacteria</taxon>
        <taxon>Burkholderiales</taxon>
        <taxon>Sphaerotilaceae</taxon>
        <taxon>Ideonella</taxon>
    </lineage>
</organism>
<dbReference type="Proteomes" id="UP001371218">
    <property type="component" value="Unassembled WGS sequence"/>
</dbReference>
<evidence type="ECO:0000313" key="2">
    <source>
        <dbReference type="EMBL" id="MEK8033168.1"/>
    </source>
</evidence>
<evidence type="ECO:0008006" key="4">
    <source>
        <dbReference type="Google" id="ProtNLM"/>
    </source>
</evidence>
<proteinExistence type="predicted"/>
<feature type="region of interest" description="Disordered" evidence="1">
    <location>
        <begin position="83"/>
        <end position="102"/>
    </location>
</feature>
<gene>
    <name evidence="2" type="ORF">AACH06_20305</name>
</gene>
<dbReference type="RefSeq" id="WP_341427584.1">
    <property type="nucleotide sequence ID" value="NZ_JBBUTG010000014.1"/>
</dbReference>
<accession>A0ABU9BUM8</accession>
<evidence type="ECO:0000313" key="3">
    <source>
        <dbReference type="Proteomes" id="UP001371218"/>
    </source>
</evidence>
<sequence>MKPSEIVAAIRAKDAKVIGDLADKKAEQIVKAALTVIREGVVAVEKGDLTVPMLGRFKVTEVTKGEGADAKVVRKVNYVAAKPQVKEAPPNAKPKSKAKADA</sequence>
<keyword evidence="3" id="KW-1185">Reference proteome</keyword>
<reference evidence="2 3" key="1">
    <citation type="submission" date="2024-04" db="EMBL/GenBank/DDBJ databases">
        <title>Novel species of the genus Ideonella isolated from streams.</title>
        <authorList>
            <person name="Lu H."/>
        </authorList>
    </citation>
    <scope>NUCLEOTIDE SEQUENCE [LARGE SCALE GENOMIC DNA]</scope>
    <source>
        <strain evidence="2 3">DXS29W</strain>
    </source>
</reference>
<comment type="caution">
    <text evidence="2">The sequence shown here is derived from an EMBL/GenBank/DDBJ whole genome shotgun (WGS) entry which is preliminary data.</text>
</comment>
<dbReference type="EMBL" id="JBBUTG010000014">
    <property type="protein sequence ID" value="MEK8033168.1"/>
    <property type="molecule type" value="Genomic_DNA"/>
</dbReference>